<keyword evidence="2" id="KW-1185">Reference proteome</keyword>
<organism evidence="1 2">
    <name type="scientific">Psylliodes chrysocephalus</name>
    <dbReference type="NCBI Taxonomy" id="3402493"/>
    <lineage>
        <taxon>Eukaryota</taxon>
        <taxon>Metazoa</taxon>
        <taxon>Ecdysozoa</taxon>
        <taxon>Arthropoda</taxon>
        <taxon>Hexapoda</taxon>
        <taxon>Insecta</taxon>
        <taxon>Pterygota</taxon>
        <taxon>Neoptera</taxon>
        <taxon>Endopterygota</taxon>
        <taxon>Coleoptera</taxon>
        <taxon>Polyphaga</taxon>
        <taxon>Cucujiformia</taxon>
        <taxon>Chrysomeloidea</taxon>
        <taxon>Chrysomelidae</taxon>
        <taxon>Galerucinae</taxon>
        <taxon>Alticini</taxon>
        <taxon>Psylliodes</taxon>
    </lineage>
</organism>
<gene>
    <name evidence="1" type="ORF">PSYICH_LOCUS12102</name>
</gene>
<accession>A0A9P0GIW8</accession>
<evidence type="ECO:0000313" key="2">
    <source>
        <dbReference type="Proteomes" id="UP001153636"/>
    </source>
</evidence>
<dbReference type="AlphaFoldDB" id="A0A9P0GIW8"/>
<dbReference type="Proteomes" id="UP001153636">
    <property type="component" value="Chromosome 6"/>
</dbReference>
<proteinExistence type="predicted"/>
<protein>
    <submittedName>
        <fullName evidence="1">Uncharacterized protein</fullName>
    </submittedName>
</protein>
<evidence type="ECO:0000313" key="1">
    <source>
        <dbReference type="EMBL" id="CAH1111425.1"/>
    </source>
</evidence>
<name>A0A9P0GIW8_9CUCU</name>
<sequence length="152" mass="17834">MEYEHILTDIYSSTSLKLQQFNSNGEGFDAYVRDKKPSDLDEENSAWCDNFDKVKERKREDFRTSDTQCNATIGIVLKKVNRNAIKNDELLKIGFNVCINIKFIHFHRVNVAEAYSYHRFAPNIRETFFQYFDEGMTSASARNYHKLLIENS</sequence>
<dbReference type="EMBL" id="OV651818">
    <property type="protein sequence ID" value="CAH1111425.1"/>
    <property type="molecule type" value="Genomic_DNA"/>
</dbReference>
<reference evidence="1" key="1">
    <citation type="submission" date="2022-01" db="EMBL/GenBank/DDBJ databases">
        <authorList>
            <person name="King R."/>
        </authorList>
    </citation>
    <scope>NUCLEOTIDE SEQUENCE</scope>
</reference>
<dbReference type="OrthoDB" id="1902038at2759"/>